<gene>
    <name evidence="3" type="ORF">EGYM00392_LOCUS28619</name>
</gene>
<feature type="compositionally biased region" description="Polar residues" evidence="1">
    <location>
        <begin position="219"/>
        <end position="243"/>
    </location>
</feature>
<feature type="compositionally biased region" description="Polar residues" evidence="1">
    <location>
        <begin position="197"/>
        <end position="212"/>
    </location>
</feature>
<dbReference type="Pfam" id="PF13456">
    <property type="entry name" value="RVT_3"/>
    <property type="match status" value="1"/>
</dbReference>
<evidence type="ECO:0000259" key="2">
    <source>
        <dbReference type="PROSITE" id="PS50879"/>
    </source>
</evidence>
<dbReference type="PANTHER" id="PTHR46387">
    <property type="entry name" value="POLYNUCLEOTIDYL TRANSFERASE, RIBONUCLEASE H-LIKE SUPERFAMILY PROTEIN"/>
    <property type="match status" value="1"/>
</dbReference>
<dbReference type="GO" id="GO:0003676">
    <property type="term" value="F:nucleic acid binding"/>
    <property type="evidence" value="ECO:0007669"/>
    <property type="project" value="InterPro"/>
</dbReference>
<evidence type="ECO:0000313" key="3">
    <source>
        <dbReference type="EMBL" id="CAD9017509.1"/>
    </source>
</evidence>
<feature type="region of interest" description="Disordered" evidence="1">
    <location>
        <begin position="188"/>
        <end position="314"/>
    </location>
</feature>
<dbReference type="PROSITE" id="PS50879">
    <property type="entry name" value="RNASE_H_1"/>
    <property type="match status" value="1"/>
</dbReference>
<feature type="compositionally biased region" description="Polar residues" evidence="1">
    <location>
        <begin position="295"/>
        <end position="309"/>
    </location>
</feature>
<dbReference type="EMBL" id="HBGA01076567">
    <property type="protein sequence ID" value="CAD9017509.1"/>
    <property type="molecule type" value="Transcribed_RNA"/>
</dbReference>
<dbReference type="PANTHER" id="PTHR46387:SF2">
    <property type="entry name" value="RIBONUCLEASE HI"/>
    <property type="match status" value="1"/>
</dbReference>
<dbReference type="SUPFAM" id="SSF53098">
    <property type="entry name" value="Ribonuclease H-like"/>
    <property type="match status" value="1"/>
</dbReference>
<reference evidence="3" key="1">
    <citation type="submission" date="2021-01" db="EMBL/GenBank/DDBJ databases">
        <authorList>
            <person name="Corre E."/>
            <person name="Pelletier E."/>
            <person name="Niang G."/>
            <person name="Scheremetjew M."/>
            <person name="Finn R."/>
            <person name="Kale V."/>
            <person name="Holt S."/>
            <person name="Cochrane G."/>
            <person name="Meng A."/>
            <person name="Brown T."/>
            <person name="Cohen L."/>
        </authorList>
    </citation>
    <scope>NUCLEOTIDE SEQUENCE</scope>
    <source>
        <strain evidence="3">NIES-381</strain>
    </source>
</reference>
<dbReference type="CDD" id="cd09279">
    <property type="entry name" value="RNase_HI_like"/>
    <property type="match status" value="1"/>
</dbReference>
<name>A0A7S1NH51_9EUGL</name>
<dbReference type="GO" id="GO:0004523">
    <property type="term" value="F:RNA-DNA hybrid ribonuclease activity"/>
    <property type="evidence" value="ECO:0007669"/>
    <property type="project" value="InterPro"/>
</dbReference>
<sequence>MLAPSAQSLLPREALASSTLFDQRQPTPCPKLKVGPWPYLALWFDGGSRGNPGTAGAGAILRATCSEPLGREPSSQFNTRVLWKGYTFIGKHTNNVAEYKGLLLGLETVLLHLVDQCKRLEVYGDSKLVVQQVTGKWRVHNEGLKPLHERAQALLQRLHKQCRVSVHHVRRQHNTEADALSNVAMDSRQDWEEWTDPPSQSYPNSLDLTSGPTPIRVPASTSSITPTWKQEQGTPNTPTSLLTQKRKHKASPPCSATCTPAPKRRKKASIGWAPTPSSSPPRAQGSGSADLGTADASSNVANRSENGDGSSPHLLLHQPHQVKVINCDSDADSVEEDFPSRPCPAGTCWTCQTCTYVHSGREAAYLCCTVCAQPRS</sequence>
<dbReference type="InterPro" id="IPR002156">
    <property type="entry name" value="RNaseH_domain"/>
</dbReference>
<protein>
    <recommendedName>
        <fullName evidence="2">RNase H type-1 domain-containing protein</fullName>
    </recommendedName>
</protein>
<accession>A0A7S1NH51</accession>
<proteinExistence type="predicted"/>
<organism evidence="3">
    <name type="scientific">Eutreptiella gymnastica</name>
    <dbReference type="NCBI Taxonomy" id="73025"/>
    <lineage>
        <taxon>Eukaryota</taxon>
        <taxon>Discoba</taxon>
        <taxon>Euglenozoa</taxon>
        <taxon>Euglenida</taxon>
        <taxon>Spirocuta</taxon>
        <taxon>Euglenophyceae</taxon>
        <taxon>Eutreptiales</taxon>
        <taxon>Eutreptiaceae</taxon>
        <taxon>Eutreptiella</taxon>
    </lineage>
</organism>
<dbReference type="InterPro" id="IPR012337">
    <property type="entry name" value="RNaseH-like_sf"/>
</dbReference>
<evidence type="ECO:0000256" key="1">
    <source>
        <dbReference type="SAM" id="MobiDB-lite"/>
    </source>
</evidence>
<dbReference type="Gene3D" id="3.30.420.10">
    <property type="entry name" value="Ribonuclease H-like superfamily/Ribonuclease H"/>
    <property type="match status" value="1"/>
</dbReference>
<dbReference type="InterPro" id="IPR036397">
    <property type="entry name" value="RNaseH_sf"/>
</dbReference>
<dbReference type="AlphaFoldDB" id="A0A7S1NH51"/>
<feature type="domain" description="RNase H type-1" evidence="2">
    <location>
        <begin position="36"/>
        <end position="186"/>
    </location>
</feature>